<name>A0A8S1QRB7_PARPR</name>
<keyword evidence="2" id="KW-1185">Reference proteome</keyword>
<comment type="caution">
    <text evidence="1">The sequence shown here is derived from an EMBL/GenBank/DDBJ whole genome shotgun (WGS) entry which is preliminary data.</text>
</comment>
<sequence length="89" mass="10692">MNCPHHPLNELSVICKAPHNFQRYIVQNVHMRWRRDEFIPSKAQKYQFDDDRKQVTQHGEFTIILANAQIHLKQFFKNQINPLKGLMIH</sequence>
<dbReference type="AlphaFoldDB" id="A0A8S1QRB7"/>
<dbReference type="Proteomes" id="UP000688137">
    <property type="component" value="Unassembled WGS sequence"/>
</dbReference>
<organism evidence="1 2">
    <name type="scientific">Paramecium primaurelia</name>
    <dbReference type="NCBI Taxonomy" id="5886"/>
    <lineage>
        <taxon>Eukaryota</taxon>
        <taxon>Sar</taxon>
        <taxon>Alveolata</taxon>
        <taxon>Ciliophora</taxon>
        <taxon>Intramacronucleata</taxon>
        <taxon>Oligohymenophorea</taxon>
        <taxon>Peniculida</taxon>
        <taxon>Parameciidae</taxon>
        <taxon>Paramecium</taxon>
    </lineage>
</organism>
<protein>
    <submittedName>
        <fullName evidence="1">Uncharacterized protein</fullName>
    </submittedName>
</protein>
<proteinExistence type="predicted"/>
<evidence type="ECO:0000313" key="2">
    <source>
        <dbReference type="Proteomes" id="UP000688137"/>
    </source>
</evidence>
<gene>
    <name evidence="1" type="ORF">PPRIM_AZ9-3.1.T2320006</name>
</gene>
<accession>A0A8S1QRB7</accession>
<reference evidence="1" key="1">
    <citation type="submission" date="2021-01" db="EMBL/GenBank/DDBJ databases">
        <authorList>
            <consortium name="Genoscope - CEA"/>
            <person name="William W."/>
        </authorList>
    </citation>
    <scope>NUCLEOTIDE SEQUENCE</scope>
</reference>
<evidence type="ECO:0000313" key="1">
    <source>
        <dbReference type="EMBL" id="CAD8118276.1"/>
    </source>
</evidence>
<dbReference type="EMBL" id="CAJJDM010000241">
    <property type="protein sequence ID" value="CAD8118276.1"/>
    <property type="molecule type" value="Genomic_DNA"/>
</dbReference>